<sequence length="97" mass="10447">MAPPMLVQVDQAVVDSGLELLLVVCLGTCLVLKIVQATKAGMPDPTTQCGEQDLACLEVLPVVVEHMDHPPVLGQEPHLVSVAPRGDKVINRFLENR</sequence>
<protein>
    <submittedName>
        <fullName evidence="1">Uncharacterized protein</fullName>
    </submittedName>
</protein>
<proteinExistence type="predicted"/>
<evidence type="ECO:0000313" key="1">
    <source>
        <dbReference type="EMBL" id="KAK2168495.1"/>
    </source>
</evidence>
<accession>A0AAD9KD35</accession>
<dbReference type="AlphaFoldDB" id="A0AAD9KD35"/>
<dbReference type="Proteomes" id="UP001208570">
    <property type="component" value="Unassembled WGS sequence"/>
</dbReference>
<organism evidence="1 2">
    <name type="scientific">Paralvinella palmiformis</name>
    <dbReference type="NCBI Taxonomy" id="53620"/>
    <lineage>
        <taxon>Eukaryota</taxon>
        <taxon>Metazoa</taxon>
        <taxon>Spiralia</taxon>
        <taxon>Lophotrochozoa</taxon>
        <taxon>Annelida</taxon>
        <taxon>Polychaeta</taxon>
        <taxon>Sedentaria</taxon>
        <taxon>Canalipalpata</taxon>
        <taxon>Terebellida</taxon>
        <taxon>Terebelliformia</taxon>
        <taxon>Alvinellidae</taxon>
        <taxon>Paralvinella</taxon>
    </lineage>
</organism>
<name>A0AAD9KD35_9ANNE</name>
<dbReference type="EMBL" id="JAODUP010000016">
    <property type="protein sequence ID" value="KAK2168495.1"/>
    <property type="molecule type" value="Genomic_DNA"/>
</dbReference>
<reference evidence="1" key="1">
    <citation type="journal article" date="2023" name="Mol. Biol. Evol.">
        <title>Third-Generation Sequencing Reveals the Adaptive Role of the Epigenome in Three Deep-Sea Polychaetes.</title>
        <authorList>
            <person name="Perez M."/>
            <person name="Aroh O."/>
            <person name="Sun Y."/>
            <person name="Lan Y."/>
            <person name="Juniper S.K."/>
            <person name="Young C.R."/>
            <person name="Angers B."/>
            <person name="Qian P.Y."/>
        </authorList>
    </citation>
    <scope>NUCLEOTIDE SEQUENCE</scope>
    <source>
        <strain evidence="1">P08H-3</strain>
    </source>
</reference>
<comment type="caution">
    <text evidence="1">The sequence shown here is derived from an EMBL/GenBank/DDBJ whole genome shotgun (WGS) entry which is preliminary data.</text>
</comment>
<evidence type="ECO:0000313" key="2">
    <source>
        <dbReference type="Proteomes" id="UP001208570"/>
    </source>
</evidence>
<keyword evidence="2" id="KW-1185">Reference proteome</keyword>
<gene>
    <name evidence="1" type="ORF">LSH36_16g03053</name>
</gene>